<organism evidence="5 6">
    <name type="scientific">Aspergillus pseudonomiae</name>
    <dbReference type="NCBI Taxonomy" id="1506151"/>
    <lineage>
        <taxon>Eukaryota</taxon>
        <taxon>Fungi</taxon>
        <taxon>Dikarya</taxon>
        <taxon>Ascomycota</taxon>
        <taxon>Pezizomycotina</taxon>
        <taxon>Eurotiomycetes</taxon>
        <taxon>Eurotiomycetidae</taxon>
        <taxon>Eurotiales</taxon>
        <taxon>Aspergillaceae</taxon>
        <taxon>Aspergillus</taxon>
        <taxon>Aspergillus subgen. Circumdati</taxon>
    </lineage>
</organism>
<gene>
    <name evidence="5" type="ORF">BDV37DRAFT_158224</name>
</gene>
<keyword evidence="1 3" id="KW-0732">Signal</keyword>
<dbReference type="OrthoDB" id="2260257at2759"/>
<feature type="domain" description="Yeast cell wall synthesis Kre9/Knh1-like N-terminal" evidence="4">
    <location>
        <begin position="28"/>
        <end position="115"/>
    </location>
</feature>
<keyword evidence="6" id="KW-1185">Reference proteome</keyword>
<dbReference type="InterPro" id="IPR052982">
    <property type="entry name" value="SRP1/TIP1-like"/>
</dbReference>
<evidence type="ECO:0000256" key="3">
    <source>
        <dbReference type="SAM" id="SignalP"/>
    </source>
</evidence>
<feature type="signal peptide" evidence="3">
    <location>
        <begin position="1"/>
        <end position="18"/>
    </location>
</feature>
<evidence type="ECO:0000256" key="2">
    <source>
        <dbReference type="SAM" id="MobiDB-lite"/>
    </source>
</evidence>
<evidence type="ECO:0000313" key="6">
    <source>
        <dbReference type="Proteomes" id="UP000325579"/>
    </source>
</evidence>
<accession>A0A5N7DRX4</accession>
<proteinExistence type="predicted"/>
<feature type="compositionally biased region" description="Low complexity" evidence="2">
    <location>
        <begin position="120"/>
        <end position="141"/>
    </location>
</feature>
<dbReference type="GeneID" id="43663800"/>
<name>A0A5N7DRX4_9EURO</name>
<dbReference type="Proteomes" id="UP000325579">
    <property type="component" value="Unassembled WGS sequence"/>
</dbReference>
<sequence>MRSIFYLTLSAMASLAAAATGANPFNIPAEGYSFEAGEPTTLTWKPTTEGTVSLKLQWGAVMTANTGTTIAKNIANSGSFTWTPPANLAAQPDYTIEIFNDDDTSEVNYLPRFTVAGATAAPSTTASATTTAETTSATDPLAPLPAPPAPRLALPRPPLRPPALPPPVPRPRPPPLPASMAVWLTASPAACWRSFWVPLPCCEPPTDSSRRSDHTLLIR</sequence>
<evidence type="ECO:0000313" key="5">
    <source>
        <dbReference type="EMBL" id="KAE8408783.1"/>
    </source>
</evidence>
<evidence type="ECO:0000256" key="1">
    <source>
        <dbReference type="ARBA" id="ARBA00022729"/>
    </source>
</evidence>
<feature type="chain" id="PRO_5024793907" evidence="3">
    <location>
        <begin position="19"/>
        <end position="219"/>
    </location>
</feature>
<feature type="region of interest" description="Disordered" evidence="2">
    <location>
        <begin position="120"/>
        <end position="170"/>
    </location>
</feature>
<dbReference type="RefSeq" id="XP_031946102.1">
    <property type="nucleotide sequence ID" value="XM_032079109.1"/>
</dbReference>
<evidence type="ECO:0000259" key="4">
    <source>
        <dbReference type="Pfam" id="PF10342"/>
    </source>
</evidence>
<dbReference type="Pfam" id="PF10342">
    <property type="entry name" value="Kre9_KNH"/>
    <property type="match status" value="1"/>
</dbReference>
<reference evidence="5 6" key="1">
    <citation type="submission" date="2019-04" db="EMBL/GenBank/DDBJ databases">
        <authorList>
            <consortium name="DOE Joint Genome Institute"/>
            <person name="Mondo S."/>
            <person name="Kjaerbolling I."/>
            <person name="Vesth T."/>
            <person name="Frisvad J.C."/>
            <person name="Nybo J.L."/>
            <person name="Theobald S."/>
            <person name="Kildgaard S."/>
            <person name="Isbrandt T."/>
            <person name="Kuo A."/>
            <person name="Sato A."/>
            <person name="Lyhne E.K."/>
            <person name="Kogle M.E."/>
            <person name="Wiebenga A."/>
            <person name="Kun R.S."/>
            <person name="Lubbers R.J."/>
            <person name="Makela M.R."/>
            <person name="Barry K."/>
            <person name="Chovatia M."/>
            <person name="Clum A."/>
            <person name="Daum C."/>
            <person name="Haridas S."/>
            <person name="He G."/>
            <person name="LaButti K."/>
            <person name="Lipzen A."/>
            <person name="Riley R."/>
            <person name="Salamov A."/>
            <person name="Simmons B.A."/>
            <person name="Magnuson J.K."/>
            <person name="Henrissat B."/>
            <person name="Mortensen U.H."/>
            <person name="Larsen T.O."/>
            <person name="Devries R.P."/>
            <person name="Grigoriev I.V."/>
            <person name="Machida M."/>
            <person name="Baker S.E."/>
            <person name="Andersen M.R."/>
            <person name="Cantor M.N."/>
            <person name="Hua S.X."/>
        </authorList>
    </citation>
    <scope>NUCLEOTIDE SEQUENCE [LARGE SCALE GENOMIC DNA]</scope>
    <source>
        <strain evidence="5 6">CBS 119388</strain>
    </source>
</reference>
<dbReference type="PANTHER" id="PTHR40633:SF5">
    <property type="entry name" value="ANCHORED PROTEIN, PUTATIVE (AFU_ORTHOLOGUE AFUA_8G04370)-RELATED"/>
    <property type="match status" value="1"/>
</dbReference>
<dbReference type="EMBL" id="ML736742">
    <property type="protein sequence ID" value="KAE8408783.1"/>
    <property type="molecule type" value="Genomic_DNA"/>
</dbReference>
<protein>
    <submittedName>
        <fullName evidence="5">Ser-Thr-rich glycosyl-phosphatidyl-inositol-anchored membrane family-domain-containing protein</fullName>
    </submittedName>
</protein>
<dbReference type="InterPro" id="IPR018466">
    <property type="entry name" value="Kre9/Knh1-like_N"/>
</dbReference>
<dbReference type="AlphaFoldDB" id="A0A5N7DRX4"/>
<feature type="compositionally biased region" description="Pro residues" evidence="2">
    <location>
        <begin position="142"/>
        <end position="170"/>
    </location>
</feature>
<dbReference type="PANTHER" id="PTHR40633">
    <property type="entry name" value="MATRIX PROTEIN, PUTATIVE (AFU_ORTHOLOGUE AFUA_8G05410)-RELATED"/>
    <property type="match status" value="1"/>
</dbReference>